<dbReference type="EC" id="2.7.11.1" evidence="1"/>
<dbReference type="PROSITE" id="PS50011">
    <property type="entry name" value="PROTEIN_KINASE_DOM"/>
    <property type="match status" value="1"/>
</dbReference>
<dbReference type="PROSITE" id="PS00108">
    <property type="entry name" value="PROTEIN_KINASE_ST"/>
    <property type="match status" value="1"/>
</dbReference>
<reference evidence="10 11" key="1">
    <citation type="submission" date="2015-01" db="EMBL/GenBank/DDBJ databases">
        <title>The Genome Sequence of Cryptococcus gattii Ram5.</title>
        <authorList>
            <consortium name="The Broad Institute Genomics Platform"/>
            <person name="Cuomo C."/>
            <person name="Litvintseva A."/>
            <person name="Chen Y."/>
            <person name="Heitman J."/>
            <person name="Sun S."/>
            <person name="Springer D."/>
            <person name="Dromer F."/>
            <person name="Young S."/>
            <person name="Zeng Q."/>
            <person name="Gargeya S."/>
            <person name="Abouelleil A."/>
            <person name="Alvarado L."/>
            <person name="Chapman S.B."/>
            <person name="Gainer-Dewar J."/>
            <person name="Goldberg J."/>
            <person name="Griggs A."/>
            <person name="Gujja S."/>
            <person name="Hansen M."/>
            <person name="Howarth C."/>
            <person name="Imamovic A."/>
            <person name="Larimer J."/>
            <person name="Murphy C."/>
            <person name="Naylor J."/>
            <person name="Pearson M."/>
            <person name="Priest M."/>
            <person name="Roberts A."/>
            <person name="Saif S."/>
            <person name="Shea T."/>
            <person name="Sykes S."/>
            <person name="Wortman J."/>
            <person name="Nusbaum C."/>
            <person name="Birren B."/>
        </authorList>
    </citation>
    <scope>NUCLEOTIDE SEQUENCE [LARGE SCALE GENOMIC DNA]</scope>
    <source>
        <strain evidence="10 11">Ram5</strain>
    </source>
</reference>
<dbReference type="HOGENOM" id="CLU_001872_1_1_1"/>
<keyword evidence="3" id="KW-0479">Metal-binding</keyword>
<evidence type="ECO:0000256" key="1">
    <source>
        <dbReference type="ARBA" id="ARBA00012513"/>
    </source>
</evidence>
<feature type="region of interest" description="Disordered" evidence="8">
    <location>
        <begin position="604"/>
        <end position="738"/>
    </location>
</feature>
<feature type="compositionally biased region" description="Basic and acidic residues" evidence="8">
    <location>
        <begin position="1431"/>
        <end position="1449"/>
    </location>
</feature>
<dbReference type="SUPFAM" id="SSF56112">
    <property type="entry name" value="Protein kinase-like (PK-like)"/>
    <property type="match status" value="1"/>
</dbReference>
<feature type="compositionally biased region" description="Basic and acidic residues" evidence="8">
    <location>
        <begin position="312"/>
        <end position="328"/>
    </location>
</feature>
<dbReference type="Proteomes" id="UP000053392">
    <property type="component" value="Unassembled WGS sequence"/>
</dbReference>
<feature type="region of interest" description="Disordered" evidence="8">
    <location>
        <begin position="521"/>
        <end position="569"/>
    </location>
</feature>
<keyword evidence="2" id="KW-0808">Transferase</keyword>
<feature type="compositionally biased region" description="Gly residues" evidence="8">
    <location>
        <begin position="792"/>
        <end position="806"/>
    </location>
</feature>
<dbReference type="SUPFAM" id="SSF48371">
    <property type="entry name" value="ARM repeat"/>
    <property type="match status" value="1"/>
</dbReference>
<evidence type="ECO:0000256" key="2">
    <source>
        <dbReference type="ARBA" id="ARBA00022679"/>
    </source>
</evidence>
<feature type="compositionally biased region" description="Basic and acidic residues" evidence="8">
    <location>
        <begin position="528"/>
        <end position="540"/>
    </location>
</feature>
<dbReference type="InterPro" id="IPR000719">
    <property type="entry name" value="Prot_kinase_dom"/>
</dbReference>
<dbReference type="Gene3D" id="1.10.510.10">
    <property type="entry name" value="Transferase(Phosphotransferase) domain 1"/>
    <property type="match status" value="1"/>
</dbReference>
<feature type="domain" description="Protein kinase" evidence="9">
    <location>
        <begin position="9"/>
        <end position="269"/>
    </location>
</feature>
<evidence type="ECO:0000256" key="4">
    <source>
        <dbReference type="ARBA" id="ARBA00022741"/>
    </source>
</evidence>
<dbReference type="GO" id="GO:0005524">
    <property type="term" value="F:ATP binding"/>
    <property type="evidence" value="ECO:0007669"/>
    <property type="project" value="UniProtKB-UniRule"/>
</dbReference>
<dbReference type="PANTHER" id="PTHR48012">
    <property type="entry name" value="STERILE20-LIKE KINASE, ISOFORM B-RELATED"/>
    <property type="match status" value="1"/>
</dbReference>
<keyword evidence="4 7" id="KW-0547">Nucleotide-binding</keyword>
<feature type="compositionally biased region" description="Polar residues" evidence="8">
    <location>
        <begin position="274"/>
        <end position="309"/>
    </location>
</feature>
<feature type="compositionally biased region" description="Low complexity" evidence="8">
    <location>
        <begin position="392"/>
        <end position="409"/>
    </location>
</feature>
<dbReference type="SMART" id="SM00220">
    <property type="entry name" value="S_TKc"/>
    <property type="match status" value="1"/>
</dbReference>
<keyword evidence="5 7" id="KW-0067">ATP-binding</keyword>
<dbReference type="GO" id="GO:0005737">
    <property type="term" value="C:cytoplasm"/>
    <property type="evidence" value="ECO:0007669"/>
    <property type="project" value="TreeGrafter"/>
</dbReference>
<dbReference type="GO" id="GO:0004674">
    <property type="term" value="F:protein serine/threonine kinase activity"/>
    <property type="evidence" value="ECO:0007669"/>
    <property type="project" value="UniProtKB-EC"/>
</dbReference>
<dbReference type="InterPro" id="IPR050629">
    <property type="entry name" value="STE20/SPS1-PAK"/>
</dbReference>
<gene>
    <name evidence="10" type="ORF">I313_02840</name>
</gene>
<dbReference type="PROSITE" id="PS00107">
    <property type="entry name" value="PROTEIN_KINASE_ATP"/>
    <property type="match status" value="1"/>
</dbReference>
<dbReference type="InterPro" id="IPR008271">
    <property type="entry name" value="Ser/Thr_kinase_AS"/>
</dbReference>
<evidence type="ECO:0000259" key="9">
    <source>
        <dbReference type="PROSITE" id="PS50011"/>
    </source>
</evidence>
<dbReference type="InterPro" id="IPR011009">
    <property type="entry name" value="Kinase-like_dom_sf"/>
</dbReference>
<feature type="region of interest" description="Disordered" evidence="8">
    <location>
        <begin position="274"/>
        <end position="340"/>
    </location>
</feature>
<dbReference type="InterPro" id="IPR017441">
    <property type="entry name" value="Protein_kinase_ATP_BS"/>
</dbReference>
<protein>
    <recommendedName>
        <fullName evidence="1">non-specific serine/threonine protein kinase</fullName>
        <ecNumber evidence="1">2.7.11.1</ecNumber>
    </recommendedName>
</protein>
<evidence type="ECO:0000256" key="6">
    <source>
        <dbReference type="ARBA" id="ARBA00025754"/>
    </source>
</evidence>
<dbReference type="GO" id="GO:0046872">
    <property type="term" value="F:metal ion binding"/>
    <property type="evidence" value="ECO:0007669"/>
    <property type="project" value="UniProtKB-KW"/>
</dbReference>
<evidence type="ECO:0000256" key="7">
    <source>
        <dbReference type="PROSITE-ProRule" id="PRU10141"/>
    </source>
</evidence>
<feature type="region of interest" description="Disordered" evidence="8">
    <location>
        <begin position="377"/>
        <end position="429"/>
    </location>
</feature>
<comment type="similarity">
    <text evidence="6">Belongs to the protein kinase superfamily. STE Ser/Thr protein kinase family.</text>
</comment>
<keyword evidence="11" id="KW-1185">Reference proteome</keyword>
<name>A0A0D0V098_9TREE</name>
<evidence type="ECO:0000256" key="8">
    <source>
        <dbReference type="SAM" id="MobiDB-lite"/>
    </source>
</evidence>
<dbReference type="FunFam" id="1.10.510.10:FF:000946">
    <property type="entry name" value="Probable serine/threonine-protein kinase DDB_G0284251"/>
    <property type="match status" value="1"/>
</dbReference>
<dbReference type="EMBL" id="KN847901">
    <property type="protein sequence ID" value="KIR40896.1"/>
    <property type="molecule type" value="Genomic_DNA"/>
</dbReference>
<feature type="compositionally biased region" description="Low complexity" evidence="8">
    <location>
        <begin position="632"/>
        <end position="694"/>
    </location>
</feature>
<accession>A0A0D0V098</accession>
<dbReference type="Gene3D" id="1.25.10.10">
    <property type="entry name" value="Leucine-rich Repeat Variant"/>
    <property type="match status" value="2"/>
</dbReference>
<feature type="region of interest" description="Disordered" evidence="8">
    <location>
        <begin position="1422"/>
        <end position="1453"/>
    </location>
</feature>
<dbReference type="FunFam" id="1.25.10.10:FF:000583">
    <property type="entry name" value="MAP3K epsilon protein kinase 1"/>
    <property type="match status" value="1"/>
</dbReference>
<evidence type="ECO:0000313" key="10">
    <source>
        <dbReference type="EMBL" id="KIR40896.1"/>
    </source>
</evidence>
<feature type="region of interest" description="Disordered" evidence="8">
    <location>
        <begin position="785"/>
        <end position="809"/>
    </location>
</feature>
<feature type="binding site" evidence="7">
    <location>
        <position position="38"/>
    </location>
    <ligand>
        <name>ATP</name>
        <dbReference type="ChEBI" id="CHEBI:30616"/>
    </ligand>
</feature>
<dbReference type="InterPro" id="IPR016024">
    <property type="entry name" value="ARM-type_fold"/>
</dbReference>
<evidence type="ECO:0000313" key="11">
    <source>
        <dbReference type="Proteomes" id="UP000053392"/>
    </source>
</evidence>
<evidence type="ECO:0000256" key="3">
    <source>
        <dbReference type="ARBA" id="ARBA00022723"/>
    </source>
</evidence>
<sequence length="1477" mass="161831">MTVTALSNYQLGDLLGRGASGNVYRALNFLTGETVAIKSISLLSLPPSSLPDIMSEIDLLKNLNHTNIVKYKGFARDKENLWIILEYCENGSLQTILKKFGKFPESLVAVYIRQVLEGLIYLHEQGVIHRDIKGANILTNKDGSVKLADFGVSSRAPTAILDQSDKSNDGEAEVVGSPYWMAPEVIEQSGASTASDIWSVGCVVVELLEGKPPYGDLAPMQALWRIVQDESMRIPEGASPIVKDFLYHCFQKDPNLRISAKKLLRHPWMLSIKKSSSNHSPITPSLANTDPDQNNIDPTASSTGKTPQAQGDGDKSRFESESENEKHLRQGTIKPRKKKMTVYDEAVQRVQEWNEALKGIPLNQLFLCSTNHTNNDAAIPKSPSQPLPFPFPSTSSASASKALPLPVLSTNPSIPKTRQRGESNLPVSLFSLPPISKSKHSSSSLPQEQSMLLPLQLQNQVGQGGGLLSKNIMVSNVLERAREEGEETWDDDFAEGISFSKFGRNQMHDQSQVRLHIHATSSTLHPPTAREEADAADQKTVRQNRALALPASSSKPKPKLKLSSPAGEVEDYSDMEQAFGENEGSLEKKLRILKLKAIGRKGLMHPDDIHKYPLSPIKPRPASRVGVRGHQRTSSTSTTIASTISASASQTRAPLTSAPLSSSIPLPSRSPPTNRSSSNPTPSSSNTLTVPSLSRTGKGTGLEAEKERGDNSPLSQGAPNHSPPSFHSKSLRSKARIGEEVEEQIKKYTEDEDEDYDDIFGGANKACSSLQVPLKLSLLPPYSLSSSSTLRGGAGGGGGRGAGAEGGSISFSDPHFNYPNFDYPDSDEEDMSDPFAEIEDEFDTAEDLEKKLMRDKKVMMQGKVSKLVDELMIGGAAGGGLRILDILGNSPPEMGLEAHFVAQHGLIAVFFFVPAQSVLEVLESRLRRDVIVRLLKLVNLIVTSDVELLESFCLIGGIPVIIPYTSKKHSLETRLEASTFIRQLTRSALTLQMFISCRGLRILVELLDEDYALNKTLILSSLEGISSVFELQSPTPRNDFVRMFAREGVMDPLSTALLAILKDKDENRGANENENGNGNGEMEERQGQEQGQSMMEQASRAVGVLLFFCQVAQADARVREAFATRTVMMRLLKACDLLPRKLLVTAIKSIKHLSTSPQLIEVLQNSNAMEILVDLLGKSIKGSHSNEICSNIFQTIYSMTRLSKSRQEEAASSGIIPLLKRVIQSKSPLKQFALPILCDMANAGKGSRRLLWQNDGLRLYLDLLEDPYWRVSALDAISAWMQDETARVEDVLLEKFASDSLVRCFVQASGVSFEGILDPLLKILRLSTSLTSSLSHPPFFSRLSESLERSTKAVVKLNLLRLTKVICECHPDKATLVERFGLAEIVERLSRQDGAVLVRELAKEILPGLLFGGDARDPAASSWYTSSSTAGEEKLGRMMKSEGRKEGKKSSQLRRTLSENIATDALHPIVTVQPYAM</sequence>
<dbReference type="InterPro" id="IPR011989">
    <property type="entry name" value="ARM-like"/>
</dbReference>
<feature type="compositionally biased region" description="Low complexity" evidence="8">
    <location>
        <begin position="546"/>
        <end position="566"/>
    </location>
</feature>
<dbReference type="Pfam" id="PF00069">
    <property type="entry name" value="Pkinase"/>
    <property type="match status" value="1"/>
</dbReference>
<dbReference type="PANTHER" id="PTHR48012:SF26">
    <property type="entry name" value="SERINE_THREONINE-PROTEIN KINASE DDB_G0283821-RELATED"/>
    <property type="match status" value="1"/>
</dbReference>
<organism evidence="10 11">
    <name type="scientific">Cryptococcus deuterogattii Ram5</name>
    <dbReference type="NCBI Taxonomy" id="1296110"/>
    <lineage>
        <taxon>Eukaryota</taxon>
        <taxon>Fungi</taxon>
        <taxon>Dikarya</taxon>
        <taxon>Basidiomycota</taxon>
        <taxon>Agaricomycotina</taxon>
        <taxon>Tremellomycetes</taxon>
        <taxon>Tremellales</taxon>
        <taxon>Cryptococcaceae</taxon>
        <taxon>Cryptococcus</taxon>
        <taxon>Cryptococcus gattii species complex</taxon>
    </lineage>
</organism>
<dbReference type="CDD" id="cd06627">
    <property type="entry name" value="STKc_Cdc7_like"/>
    <property type="match status" value="1"/>
</dbReference>
<dbReference type="OrthoDB" id="8693905at2759"/>
<feature type="compositionally biased region" description="Polar residues" evidence="8">
    <location>
        <begin position="712"/>
        <end position="728"/>
    </location>
</feature>
<proteinExistence type="inferred from homology"/>
<evidence type="ECO:0000256" key="5">
    <source>
        <dbReference type="ARBA" id="ARBA00022840"/>
    </source>
</evidence>
<feature type="region of interest" description="Disordered" evidence="8">
    <location>
        <begin position="1067"/>
        <end position="1094"/>
    </location>
</feature>